<dbReference type="STRING" id="4795.A0A225WH81"/>
<evidence type="ECO:0000256" key="1">
    <source>
        <dbReference type="SAM" id="MobiDB-lite"/>
    </source>
</evidence>
<dbReference type="EMBL" id="NBNE01000817">
    <property type="protein sequence ID" value="OWZ17076.1"/>
    <property type="molecule type" value="Genomic_DNA"/>
</dbReference>
<sequence length="585" mass="67536">MQSVPVWKTMSHAERNKHIKKTKKGADESQLVPKGMDPYQRTYICMHGWKQRKSRGGGMRPKQHIRPIGYTGLILLTSAHMRRTYTRFSEFLLVDCSHKTNRYNYQLLTFMAMNEFGEGAIVQQSLIEANGDWYMERAIAHFNKLHPTPKPEFGKMSSDDASQVDAAIHRMVYASSEDDYKVSHESLEGLCTRIGIQDFFAYFERNCNTCQESCFGKLKGSVDSGKSMAECIKALIASDRRVQNEYQYRLSRIGQFVNSNYDEKMATILRFTTHFAASQVETQYVRALEKWTSCSRDLKKVKQFSYERFESSTMGTRRHDMRSHQERYREAVRAIHLIANELADIETEAEFPEMLPFVLNQWRNIRQKKRTFHGSSNCTYPPKRIAGLPGQPDFDYAMLYRAIPPTWLTDASIRAVCVRLMSDYTSCRLASLQNATTKTKRARNRADYVLHKAIQDRVLQQVGEAGVDMVFLALNFQSVLWCRGQDMSGINCAYTSCEAVETDCHLLFHEGHFEQRPRKLVTFYGMITCSLTLHTIWTARNKHQFENGPPLKAMSALFRICSIFNAHFRALLRSADPSMREGLQR</sequence>
<comment type="caution">
    <text evidence="3">The sequence shown here is derived from an EMBL/GenBank/DDBJ whole genome shotgun (WGS) entry which is preliminary data.</text>
</comment>
<accession>A0A225WH81</accession>
<reference evidence="4" key="1">
    <citation type="submission" date="2017-03" db="EMBL/GenBank/DDBJ databases">
        <title>Phytopthora megakarya and P. palmivora, two closely related causual agents of cacao black pod achieved similar genome size and gene model numbers by different mechanisms.</title>
        <authorList>
            <person name="Ali S."/>
            <person name="Shao J."/>
            <person name="Larry D.J."/>
            <person name="Kronmiller B."/>
            <person name="Shen D."/>
            <person name="Strem M.D."/>
            <person name="Melnick R.L."/>
            <person name="Guiltinan M.J."/>
            <person name="Tyler B.M."/>
            <person name="Meinhardt L.W."/>
            <person name="Bailey B.A."/>
        </authorList>
    </citation>
    <scope>NUCLEOTIDE SEQUENCE [LARGE SCALE GENOMIC DNA]</scope>
    <source>
        <strain evidence="4">zdho120</strain>
    </source>
</reference>
<dbReference type="PANTHER" id="PTHR31569">
    <property type="entry name" value="SWIM-TYPE DOMAIN-CONTAINING PROTEIN"/>
    <property type="match status" value="1"/>
</dbReference>
<organism evidence="3 4">
    <name type="scientific">Phytophthora megakarya</name>
    <dbReference type="NCBI Taxonomy" id="4795"/>
    <lineage>
        <taxon>Eukaryota</taxon>
        <taxon>Sar</taxon>
        <taxon>Stramenopiles</taxon>
        <taxon>Oomycota</taxon>
        <taxon>Peronosporomycetes</taxon>
        <taxon>Peronosporales</taxon>
        <taxon>Peronosporaceae</taxon>
        <taxon>Phytophthora</taxon>
    </lineage>
</organism>
<dbReference type="PANTHER" id="PTHR31569:SF4">
    <property type="entry name" value="SWIM-TYPE DOMAIN-CONTAINING PROTEIN"/>
    <property type="match status" value="1"/>
</dbReference>
<protein>
    <recommendedName>
        <fullName evidence="2">ZSWIM1/3 RNaseH-like domain-containing protein</fullName>
    </recommendedName>
</protein>
<proteinExistence type="predicted"/>
<name>A0A225WH81_9STRA</name>
<feature type="region of interest" description="Disordered" evidence="1">
    <location>
        <begin position="1"/>
        <end position="32"/>
    </location>
</feature>
<dbReference type="OrthoDB" id="124789at2759"/>
<evidence type="ECO:0000313" key="4">
    <source>
        <dbReference type="Proteomes" id="UP000198211"/>
    </source>
</evidence>
<evidence type="ECO:0000259" key="2">
    <source>
        <dbReference type="Pfam" id="PF21056"/>
    </source>
</evidence>
<feature type="domain" description="ZSWIM1/3 RNaseH-like" evidence="2">
    <location>
        <begin position="73"/>
        <end position="148"/>
    </location>
</feature>
<gene>
    <name evidence="3" type="ORF">PHMEG_0009023</name>
</gene>
<dbReference type="InterPro" id="IPR052579">
    <property type="entry name" value="Zinc_finger_SWIM"/>
</dbReference>
<dbReference type="InterPro" id="IPR048324">
    <property type="entry name" value="ZSWIM1-3_RNaseH-like"/>
</dbReference>
<dbReference type="Pfam" id="PF21056">
    <property type="entry name" value="ZSWIM1-3_RNaseH-like"/>
    <property type="match status" value="1"/>
</dbReference>
<dbReference type="AlphaFoldDB" id="A0A225WH81"/>
<evidence type="ECO:0000313" key="3">
    <source>
        <dbReference type="EMBL" id="OWZ17076.1"/>
    </source>
</evidence>
<dbReference type="Proteomes" id="UP000198211">
    <property type="component" value="Unassembled WGS sequence"/>
</dbReference>
<keyword evidence="4" id="KW-1185">Reference proteome</keyword>